<comment type="caution">
    <text evidence="1">The sequence shown here is derived from an EMBL/GenBank/DDBJ whole genome shotgun (WGS) entry which is preliminary data.</text>
</comment>
<dbReference type="Proteomes" id="UP000186817">
    <property type="component" value="Unassembled WGS sequence"/>
</dbReference>
<name>A0A1Q9DPP1_SYMMI</name>
<organism evidence="1 2">
    <name type="scientific">Symbiodinium microadriaticum</name>
    <name type="common">Dinoflagellate</name>
    <name type="synonym">Zooxanthella microadriatica</name>
    <dbReference type="NCBI Taxonomy" id="2951"/>
    <lineage>
        <taxon>Eukaryota</taxon>
        <taxon>Sar</taxon>
        <taxon>Alveolata</taxon>
        <taxon>Dinophyceae</taxon>
        <taxon>Suessiales</taxon>
        <taxon>Symbiodiniaceae</taxon>
        <taxon>Symbiodinium</taxon>
    </lineage>
</organism>
<evidence type="ECO:0000313" key="1">
    <source>
        <dbReference type="EMBL" id="OLP97118.1"/>
    </source>
</evidence>
<reference evidence="1 2" key="1">
    <citation type="submission" date="2016-02" db="EMBL/GenBank/DDBJ databases">
        <title>Genome analysis of coral dinoflagellate symbionts highlights evolutionary adaptations to a symbiotic lifestyle.</title>
        <authorList>
            <person name="Aranda M."/>
            <person name="Li Y."/>
            <person name="Liew Y.J."/>
            <person name="Baumgarten S."/>
            <person name="Simakov O."/>
            <person name="Wilson M."/>
            <person name="Piel J."/>
            <person name="Ashoor H."/>
            <person name="Bougouffa S."/>
            <person name="Bajic V.B."/>
            <person name="Ryu T."/>
            <person name="Ravasi T."/>
            <person name="Bayer T."/>
            <person name="Micklem G."/>
            <person name="Kim H."/>
            <person name="Bhak J."/>
            <person name="Lajeunesse T.C."/>
            <person name="Voolstra C.R."/>
        </authorList>
    </citation>
    <scope>NUCLEOTIDE SEQUENCE [LARGE SCALE GENOMIC DNA]</scope>
    <source>
        <strain evidence="1 2">CCMP2467</strain>
    </source>
</reference>
<protein>
    <submittedName>
        <fullName evidence="1">Uncharacterized protein</fullName>
    </submittedName>
</protein>
<sequence>MFMDSESDDSPEMDEAHRLKATHVPLFVALCVEALFCFLMTRFIIEDDQHTSPMESFFIAPEEDFLMLIWLVFLVAAAGRLLCLAWSHIEILRRRRGRLSAVLFMIFGTVHWSILLTAYYIEYDAASPVEKSHKVNLKIDAVPVYVTREHGPAFTECLIRNEWRYEACDLKLDTVCELPFYANESHTLGRCVSHVLVGSTPCCITETITMGRPRMTVFGQSCQANLVFTTLKWAVVLLIGWVLRHGYLVSGLGTKSFSKGAWLDILDAILFSENLSSDCIRFPAYGFSTSGQPQWPDYRPLLALYLTWLAAFLLVMFSQILYAAVAPYHGEQAAEASPPSPAAPLMPVEDGAPEEGSIGFPVCVMDFQGEGSDSDDGCLRRTCSSLLTQTFRPGRAIPAGAGCYRMEFTDDREPPVAMVQADQLYPHFSDRLYPHLSLKLELDEAVCAADSLEDEMEEQSAKICSGWLRCGEMCEGEERELFERRAQVLDALRSLLFLQLPFLLWRLWFSSFTVDVVSWAGSTLLIAKNTIWALLDLTIVLSCGREDSMLCGFRPLEHLRAATVSPFGQVWVGPSGIIACAAEMAGTTRKARLEQKHLKLLQHEEWLRAEKQKWSDAGHLFDEPLRRARHLRVMYEEKMQFTFP</sequence>
<keyword evidence="2" id="KW-1185">Reference proteome</keyword>
<dbReference type="EMBL" id="LSRX01000445">
    <property type="protein sequence ID" value="OLP97118.1"/>
    <property type="molecule type" value="Genomic_DNA"/>
</dbReference>
<dbReference type="OMA" id="PCCITET"/>
<dbReference type="OrthoDB" id="416997at2759"/>
<accession>A0A1Q9DPP1</accession>
<evidence type="ECO:0000313" key="2">
    <source>
        <dbReference type="Proteomes" id="UP000186817"/>
    </source>
</evidence>
<proteinExistence type="predicted"/>
<dbReference type="AlphaFoldDB" id="A0A1Q9DPP1"/>
<gene>
    <name evidence="1" type="ORF">AK812_SmicGene20577</name>
</gene>